<feature type="compositionally biased region" description="Polar residues" evidence="1">
    <location>
        <begin position="437"/>
        <end position="448"/>
    </location>
</feature>
<accession>A0A1S1LS45</accession>
<reference evidence="2 3" key="1">
    <citation type="submission" date="2016-10" db="EMBL/GenBank/DDBJ databases">
        <title>Evaluation of Human, Veterinary and Environmental Mycobacterium chelonae Isolates by Core Genome Phylogenomic Analysis, Targeted Gene Comparison, and Anti-microbial Susceptibility Patterns: A Tale of Mistaken Identities.</title>
        <authorList>
            <person name="Fogelson S.B."/>
            <person name="Camus A.C."/>
            <person name="Lorenz W."/>
            <person name="Vasireddy R."/>
            <person name="Vasireddy S."/>
            <person name="Smith T."/>
            <person name="Brown-Elliott B.A."/>
            <person name="Wallace R.J.Jr."/>
            <person name="Hasan N.A."/>
            <person name="Reischl U."/>
            <person name="Sanchez S."/>
        </authorList>
    </citation>
    <scope>NUCLEOTIDE SEQUENCE [LARGE SCALE GENOMIC DNA]</scope>
    <source>
        <strain evidence="2 3">15515</strain>
    </source>
</reference>
<organism evidence="2 3">
    <name type="scientific">Mycobacteroides chelonae</name>
    <name type="common">Mycobacterium chelonae</name>
    <dbReference type="NCBI Taxonomy" id="1774"/>
    <lineage>
        <taxon>Bacteria</taxon>
        <taxon>Bacillati</taxon>
        <taxon>Actinomycetota</taxon>
        <taxon>Actinomycetes</taxon>
        <taxon>Mycobacteriales</taxon>
        <taxon>Mycobacteriaceae</taxon>
        <taxon>Mycobacteroides</taxon>
    </lineage>
</organism>
<feature type="region of interest" description="Disordered" evidence="1">
    <location>
        <begin position="178"/>
        <end position="197"/>
    </location>
</feature>
<feature type="region of interest" description="Disordered" evidence="1">
    <location>
        <begin position="49"/>
        <end position="90"/>
    </location>
</feature>
<sequence length="448" mass="49186">MTSATNRTERLAKALKESRPDFTLHNARVFARSIIEAPEDAFGAKPLTYLPQDQSQSHMQRSNAVTPGNKEKDDRPADPASLTSRAADRAWNRLPHAATRPQLPENQTRQTAIESWPTTKFALGVDAKGDQASWSPAATHALAVIGQYTTGKTTLAQSLLDQARALGWIALHATVGPDETNNPRDNPGLLVSSPPFTVRKGSGTNTTGYNIVVEFAHRLLRHRRASRTSRTQPLPSSNIPLTDLGGTDVPVLIVLDEVDLILSYFKGSPGDQHWIMNAINEILTLGRELRVHIVLVANPRRRDWLLPGILADNIGSVVLAGQPDRETVRLLSRREAEFSLDLRGHCGRMALVQRQVNDAGDDVSEVSPFQAYIGGAKLSAVPGQYPRLALVTGQDPQAEKISFSVLNKLPDVLLDRQVGDRWEPDPEHRHLDLWGTDQLTTSTESGQT</sequence>
<dbReference type="AlphaFoldDB" id="A0A1S1LS45"/>
<feature type="region of interest" description="Disordered" evidence="1">
    <location>
        <begin position="424"/>
        <end position="448"/>
    </location>
</feature>
<dbReference type="SUPFAM" id="SSF52540">
    <property type="entry name" value="P-loop containing nucleoside triphosphate hydrolases"/>
    <property type="match status" value="1"/>
</dbReference>
<evidence type="ECO:0000256" key="1">
    <source>
        <dbReference type="SAM" id="MobiDB-lite"/>
    </source>
</evidence>
<proteinExistence type="predicted"/>
<name>A0A1S1LS45_MYCCH</name>
<comment type="caution">
    <text evidence="2">The sequence shown here is derived from an EMBL/GenBank/DDBJ whole genome shotgun (WGS) entry which is preliminary data.</text>
</comment>
<dbReference type="Proteomes" id="UP000180043">
    <property type="component" value="Unassembled WGS sequence"/>
</dbReference>
<evidence type="ECO:0008006" key="4">
    <source>
        <dbReference type="Google" id="ProtNLM"/>
    </source>
</evidence>
<evidence type="ECO:0000313" key="3">
    <source>
        <dbReference type="Proteomes" id="UP000180043"/>
    </source>
</evidence>
<evidence type="ECO:0000313" key="2">
    <source>
        <dbReference type="EMBL" id="OHU57106.1"/>
    </source>
</evidence>
<dbReference type="RefSeq" id="WP_070947481.1">
    <property type="nucleotide sequence ID" value="NZ_MLIQ01000014.1"/>
</dbReference>
<dbReference type="EMBL" id="MLIQ01000014">
    <property type="protein sequence ID" value="OHU57106.1"/>
    <property type="molecule type" value="Genomic_DNA"/>
</dbReference>
<protein>
    <recommendedName>
        <fullName evidence="4">FtsK domain-containing protein</fullName>
    </recommendedName>
</protein>
<feature type="compositionally biased region" description="Polar residues" evidence="1">
    <location>
        <begin position="51"/>
        <end position="66"/>
    </location>
</feature>
<gene>
    <name evidence="2" type="ORF">BKG82_13025</name>
</gene>
<dbReference type="InterPro" id="IPR027417">
    <property type="entry name" value="P-loop_NTPase"/>
</dbReference>
<dbReference type="Gene3D" id="3.40.50.300">
    <property type="entry name" value="P-loop containing nucleotide triphosphate hydrolases"/>
    <property type="match status" value="1"/>
</dbReference>